<reference evidence="6 7" key="1">
    <citation type="journal article" date="2014" name="BMC Biol.">
        <title>A comprehensive evaluation of rodent malaria parasite genomes and gene expression.</title>
        <authorList>
            <person name="Otto T.D."/>
            <person name="Bohme U."/>
            <person name="Jackson A.P."/>
            <person name="Hunt M."/>
            <person name="Franke-Fayard B."/>
            <person name="Hoeijmakers W.A."/>
            <person name="Religa A.A."/>
            <person name="Robertson L."/>
            <person name="Sanders M."/>
            <person name="Ogun S.A."/>
            <person name="Cunningham D."/>
            <person name="Erhart A."/>
            <person name="Billker O."/>
            <person name="Khan S.M."/>
            <person name="Stunnenberg H.G."/>
            <person name="Langhorne J."/>
            <person name="Holder A.A."/>
            <person name="Waters A.P."/>
            <person name="Newbold C.I."/>
            <person name="Pain A."/>
            <person name="Berriman M."/>
            <person name="Janse C.J."/>
        </authorList>
    </citation>
    <scope>NUCLEOTIDE SEQUENCE [LARGE SCALE GENOMIC DNA]</scope>
    <source>
        <strain evidence="5 6">17X</strain>
        <strain evidence="4 7">YM</strain>
    </source>
</reference>
<dbReference type="EMBL" id="LK934637">
    <property type="protein sequence ID" value="CDU18227.1"/>
    <property type="molecule type" value="Genomic_DNA"/>
</dbReference>
<evidence type="ECO:0000313" key="7">
    <source>
        <dbReference type="Proteomes" id="UP000072904"/>
    </source>
</evidence>
<dbReference type="OMA" id="YKKNTQP"/>
<reference evidence="5" key="4">
    <citation type="submission" date="2019-05" db="EMBL/GenBank/DDBJ databases">
        <authorList>
            <consortium name="Pathogen Informatics"/>
        </authorList>
    </citation>
    <scope>NUCLEOTIDE SEQUENCE</scope>
    <source>
        <strain evidence="5">17X</strain>
    </source>
</reference>
<evidence type="ECO:0000259" key="3">
    <source>
        <dbReference type="Pfam" id="PF01458"/>
    </source>
</evidence>
<proteinExistence type="predicted"/>
<dbReference type="Proteomes" id="UP000072904">
    <property type="component" value="Chromosome 9"/>
</dbReference>
<feature type="compositionally biased region" description="Basic and acidic residues" evidence="1">
    <location>
        <begin position="750"/>
        <end position="760"/>
    </location>
</feature>
<dbReference type="Pfam" id="PF01458">
    <property type="entry name" value="SUFBD_core"/>
    <property type="match status" value="1"/>
</dbReference>
<feature type="region of interest" description="Disordered" evidence="1">
    <location>
        <begin position="710"/>
        <end position="798"/>
    </location>
</feature>
<protein>
    <submittedName>
        <fullName evidence="4">FeS cluster assembly protein SufD, putative</fullName>
    </submittedName>
</protein>
<dbReference type="GO" id="GO:0016226">
    <property type="term" value="P:iron-sulfur cluster assembly"/>
    <property type="evidence" value="ECO:0007669"/>
    <property type="project" value="InterPro"/>
</dbReference>
<feature type="domain" description="SUF system FeS cluster assembly SufBD core" evidence="3">
    <location>
        <begin position="1076"/>
        <end position="1306"/>
    </location>
</feature>
<dbReference type="KEGG" id="pyo:PY17X_0946000"/>
<organism evidence="4 7">
    <name type="scientific">Plasmodium yoelii</name>
    <dbReference type="NCBI Taxonomy" id="5861"/>
    <lineage>
        <taxon>Eukaryota</taxon>
        <taxon>Sar</taxon>
        <taxon>Alveolata</taxon>
        <taxon>Apicomplexa</taxon>
        <taxon>Aconoidasida</taxon>
        <taxon>Haemosporida</taxon>
        <taxon>Plasmodiidae</taxon>
        <taxon>Plasmodium</taxon>
        <taxon>Plasmodium (Vinckeia)</taxon>
    </lineage>
</organism>
<dbReference type="InterPro" id="IPR000825">
    <property type="entry name" value="SUF_FeS_clus_asmbl_SufBD_core"/>
</dbReference>
<accession>A0A078K8E8</accession>
<name>A0A078K8E8_PLAYE</name>
<dbReference type="VEuPathDB" id="PlasmoDB:PY17X_0946000"/>
<feature type="region of interest" description="Disordered" evidence="1">
    <location>
        <begin position="478"/>
        <end position="541"/>
    </location>
</feature>
<dbReference type="PANTHER" id="PTHR43575">
    <property type="entry name" value="PROTEIN ABCI7, CHLOROPLASTIC"/>
    <property type="match status" value="1"/>
</dbReference>
<evidence type="ECO:0000256" key="2">
    <source>
        <dbReference type="SAM" id="SignalP"/>
    </source>
</evidence>
<sequence>MPNITLLKCMLVFLLLNNYFINHFNCANCKNLNTLCIHNTSLRKTVEVKRKEATKNQVKKAEVNKSDKLNVQCSPPQNIYLSDRSEDKYYLNKNKNKTQIIHFGNALHEKYENLPIANNNYNEIIISKYNTKNKENAEKDLYTKHINKRRHINGNPINFKVLTSLYKWINSKNLRKHIQLKTTKLDKKSPLYMSIYSNYGLTKPKLLFINYLSTKYKNNGKNKYVKKYLRKYEELYEKYTPELDEQNDTDVISQNNREPMSNYSIDDFLIQNKNKNYKVTLVYDYISNLHNNEYQNVESVNNFIKNNELFDINEWKKNNKPYLIYKYKYKYKNPINKQIQFYEYDYCIPKLITYEEDISTEPKFVSPNLNYTKCYNNSPINFLTTSGFSSRNIDTFGKDRNKIYSFNTPTDVKRNIYFNDLIKISSSYNQHFFHNLNFLLNLYTLQILIRDKTAIETDYIIDKFDQLKDKLIQLNTHNSLKHNNNNNNNNNNTEPSSQKYEKGNSQDSDSFINSHSKTDQATSQNSDCHYEDVNSPQTSVNFEDNIKINGEISSDENFEKNENTKNEINDNYDNELDREISRHLTHKKSLFDDKIQIFKNKYNENILEDTDFIKLWKYDQNGEIIEALNQVPVPKIYLNIDAPKYCLWKILQNSGKNAYSEIPTPNRKLEAWRQQVNLKSFYKQNFDTSISLRNISKEELSNFKMKIVESTNQSEKHHSDQSTQINYQEHGKDNPQDVDKDNPNFTNDINNEKTHKKNSESDIFQTDKITSNVSTDEKGETQYDVKGNNLDTETNDEQSKVNKLKEKHKKAFYTLVVRDGIIDEILSDDISILKKLNQELKEKNELNKEKSNDLNATEQRGNEQIGPNGEKRTTSKIFVGSFFNIKDPEVEYLINKELYFIPEHTNWYKKNTQPFVRGQIGKQSRKFDNDYPIYDYRKSDFGMAKFSALNLASIKDCAVLYLDKDVDLSDKFFHIIFISTSKNEDENLKNDQSYVVYENIPTDKQSPNLEKKQTSDEIYNEDEDHETIDNILQNDQTNNSNVEINHQDDKENESNSITNNIQKNNNYKKNEITNSTHNPVTNPRLVLYIKENSKINIHESHISLNNNNGGMVNAFSRIYLEQNSKVNHILSQELGKNVWYFHNVSVQNGINSNYKFVDILLGSLSSRVNLQIEGNQGCKQQSYGLSLLEGKQNISQYEMFHHEHPSMQTDQLFKSLVSDTAHSVWRSRGRIERNAIKAKLNTLCRSVLLNLGASAVAIPTLEIIPSDIEEANHGATISDLEEEPIFSLMSRGIDTKIARQIMMKAFVNEILEHVPDENLKNKVYQKIFKFSQKYKDESKKILRMTNL</sequence>
<dbReference type="PANTHER" id="PTHR43575:SF1">
    <property type="entry name" value="PROTEIN ABCI7, CHLOROPLASTIC"/>
    <property type="match status" value="1"/>
</dbReference>
<evidence type="ECO:0000313" key="4">
    <source>
        <dbReference type="EMBL" id="CDU18227.1"/>
    </source>
</evidence>
<reference evidence="4" key="2">
    <citation type="submission" date="2014-05" db="EMBL/GenBank/DDBJ databases">
        <authorList>
            <person name="Aslett A.Martin."/>
            <person name="De Silva Nishadi"/>
        </authorList>
    </citation>
    <scope>NUCLEOTIDE SEQUENCE</scope>
    <source>
        <strain evidence="4">YM</strain>
    </source>
</reference>
<gene>
    <name evidence="5" type="ORF">PY17X_0946000</name>
    <name evidence="4" type="ORF">PYYM_0945100</name>
</gene>
<feature type="signal peptide" evidence="2">
    <location>
        <begin position="1"/>
        <end position="26"/>
    </location>
</feature>
<dbReference type="VEuPathDB" id="PlasmoDB:Py17XNL_000900467"/>
<feature type="compositionally biased region" description="Polar residues" evidence="1">
    <location>
        <begin position="505"/>
        <end position="527"/>
    </location>
</feature>
<reference evidence="5" key="3">
    <citation type="submission" date="2014-05" db="EMBL/GenBank/DDBJ databases">
        <authorList>
            <person name="Aslett M.A."/>
            <person name="De Silva N."/>
        </authorList>
    </citation>
    <scope>NUCLEOTIDE SEQUENCE</scope>
    <source>
        <strain evidence="5">17X</strain>
    </source>
</reference>
<dbReference type="RefSeq" id="XP_727643.2">
    <property type="nucleotide sequence ID" value="XM_722550.2"/>
</dbReference>
<dbReference type="VEuPathDB" id="PlasmoDB:PYYM_0945100"/>
<keyword evidence="2" id="KW-0732">Signal</keyword>
<evidence type="ECO:0000313" key="6">
    <source>
        <dbReference type="Proteomes" id="UP000072874"/>
    </source>
</evidence>
<feature type="compositionally biased region" description="Low complexity" evidence="1">
    <location>
        <begin position="483"/>
        <end position="492"/>
    </location>
</feature>
<dbReference type="InterPro" id="IPR055346">
    <property type="entry name" value="Fe-S_cluster_assembly_SufBD"/>
</dbReference>
<evidence type="ECO:0000313" key="5">
    <source>
        <dbReference type="EMBL" id="VTZ78644.1"/>
    </source>
</evidence>
<feature type="compositionally biased region" description="Polar residues" evidence="1">
    <location>
        <begin position="761"/>
        <end position="774"/>
    </location>
</feature>
<dbReference type="EMBL" id="LM993663">
    <property type="protein sequence ID" value="VTZ78644.1"/>
    <property type="molecule type" value="Genomic_DNA"/>
</dbReference>
<dbReference type="Proteomes" id="UP000072874">
    <property type="component" value="Chromosome 9"/>
</dbReference>
<evidence type="ECO:0000256" key="1">
    <source>
        <dbReference type="SAM" id="MobiDB-lite"/>
    </source>
</evidence>
<dbReference type="OrthoDB" id="2510at2759"/>
<feature type="chain" id="PRO_5014502168" evidence="2">
    <location>
        <begin position="27"/>
        <end position="1347"/>
    </location>
</feature>
<dbReference type="InterPro" id="IPR037284">
    <property type="entry name" value="SUF_FeS_clus_asmbl_SufBD_sf"/>
</dbReference>
<dbReference type="VEuPathDB" id="PlasmoDB:PY00907"/>
<dbReference type="GeneID" id="3854088"/>
<dbReference type="SUPFAM" id="SSF101960">
    <property type="entry name" value="Stabilizer of iron transporter SufD"/>
    <property type="match status" value="1"/>
</dbReference>
<feature type="compositionally biased region" description="Basic and acidic residues" evidence="1">
    <location>
        <begin position="729"/>
        <end position="742"/>
    </location>
</feature>
<feature type="region of interest" description="Disordered" evidence="1">
    <location>
        <begin position="847"/>
        <end position="872"/>
    </location>
</feature>